<dbReference type="Proteomes" id="UP000178622">
    <property type="component" value="Unassembled WGS sequence"/>
</dbReference>
<comment type="caution">
    <text evidence="1">The sequence shown here is derived from an EMBL/GenBank/DDBJ whole genome shotgun (WGS) entry which is preliminary data.</text>
</comment>
<dbReference type="SFLD" id="SFLDG01129">
    <property type="entry name" value="C1.5:_HAD__Beta-PGM__Phosphata"/>
    <property type="match status" value="1"/>
</dbReference>
<dbReference type="STRING" id="1859473.BG261_06985"/>
<dbReference type="PANTHER" id="PTHR43434">
    <property type="entry name" value="PHOSPHOGLYCOLATE PHOSPHATASE"/>
    <property type="match status" value="1"/>
</dbReference>
<dbReference type="EMBL" id="MKIR01000024">
    <property type="protein sequence ID" value="OFI48635.1"/>
    <property type="molecule type" value="Genomic_DNA"/>
</dbReference>
<evidence type="ECO:0000313" key="1">
    <source>
        <dbReference type="EMBL" id="OFI48635.1"/>
    </source>
</evidence>
<protein>
    <recommendedName>
        <fullName evidence="3">Phosphoglycolate phosphatase</fullName>
    </recommendedName>
</protein>
<proteinExistence type="predicted"/>
<name>A0A1E8GK65_9LACT</name>
<dbReference type="GO" id="GO:0005829">
    <property type="term" value="C:cytosol"/>
    <property type="evidence" value="ECO:0007669"/>
    <property type="project" value="TreeGrafter"/>
</dbReference>
<sequence>MKNYFFDLDGTIINSEPGIKNAFRYTFDKLGMETPDDATLTSFIGPSLEATFSKLGDSEFAELAIKTYREYYGKQGMFEAEIYPQILETMKMLRQAGKKVYVATSKNEPVAIKTFEAFKMNDFVDGITGSGKGKFTKTLVLAEAMDKSGASKEDSVMIGDRNYDIVGGQENDVKTVGVLYGFGDYEELKTAGADFIIENPKELLELF</sequence>
<evidence type="ECO:0000313" key="2">
    <source>
        <dbReference type="Proteomes" id="UP000178622"/>
    </source>
</evidence>
<dbReference type="SUPFAM" id="SSF56784">
    <property type="entry name" value="HAD-like"/>
    <property type="match status" value="1"/>
</dbReference>
<reference evidence="2" key="1">
    <citation type="submission" date="2016-09" db="EMBL/GenBank/DDBJ databases">
        <title>Draft genome sequence of a novel species of the family Streptococcaceae isolated from flowers.</title>
        <authorList>
            <person name="Chuah L.-O."/>
            <person name="Yap K.-P."/>
            <person name="Thong K.L."/>
            <person name="Liong M.T."/>
            <person name="Ahmad R."/>
            <person name="Rusul G."/>
        </authorList>
    </citation>
    <scope>NUCLEOTIDE SEQUENCE [LARGE SCALE GENOMIC DNA]</scope>
    <source>
        <strain evidence="2">DF1</strain>
    </source>
</reference>
<dbReference type="Gene3D" id="1.10.150.240">
    <property type="entry name" value="Putative phosphatase, domain 2"/>
    <property type="match status" value="1"/>
</dbReference>
<dbReference type="OrthoDB" id="9792518at2"/>
<dbReference type="GO" id="GO:0004713">
    <property type="term" value="F:protein tyrosine kinase activity"/>
    <property type="evidence" value="ECO:0007669"/>
    <property type="project" value="TreeGrafter"/>
</dbReference>
<dbReference type="Pfam" id="PF13419">
    <property type="entry name" value="HAD_2"/>
    <property type="match status" value="1"/>
</dbReference>
<dbReference type="InterPro" id="IPR023198">
    <property type="entry name" value="PGP-like_dom2"/>
</dbReference>
<dbReference type="SFLD" id="SFLDS00003">
    <property type="entry name" value="Haloacid_Dehalogenase"/>
    <property type="match status" value="1"/>
</dbReference>
<evidence type="ECO:0008006" key="3">
    <source>
        <dbReference type="Google" id="ProtNLM"/>
    </source>
</evidence>
<dbReference type="InterPro" id="IPR050155">
    <property type="entry name" value="HAD-like_hydrolase_sf"/>
</dbReference>
<dbReference type="AlphaFoldDB" id="A0A1E8GK65"/>
<organism evidence="1 2">
    <name type="scientific">Floricoccus tropicus</name>
    <dbReference type="NCBI Taxonomy" id="1859473"/>
    <lineage>
        <taxon>Bacteria</taxon>
        <taxon>Bacillati</taxon>
        <taxon>Bacillota</taxon>
        <taxon>Bacilli</taxon>
        <taxon>Lactobacillales</taxon>
        <taxon>Streptococcaceae</taxon>
        <taxon>Floricoccus</taxon>
    </lineage>
</organism>
<keyword evidence="2" id="KW-1185">Reference proteome</keyword>
<accession>A0A1E8GK65</accession>
<dbReference type="Gene3D" id="3.40.50.1000">
    <property type="entry name" value="HAD superfamily/HAD-like"/>
    <property type="match status" value="1"/>
</dbReference>
<dbReference type="InterPro" id="IPR041492">
    <property type="entry name" value="HAD_2"/>
</dbReference>
<dbReference type="RefSeq" id="WP_070793027.1">
    <property type="nucleotide sequence ID" value="NZ_MKIR01000024.1"/>
</dbReference>
<gene>
    <name evidence="1" type="ORF">BG261_06985</name>
</gene>
<dbReference type="PANTHER" id="PTHR43434:SF20">
    <property type="entry name" value="5'-NUCLEOTIDASE"/>
    <property type="match status" value="1"/>
</dbReference>
<dbReference type="InterPro" id="IPR023214">
    <property type="entry name" value="HAD_sf"/>
</dbReference>
<dbReference type="InterPro" id="IPR036412">
    <property type="entry name" value="HAD-like_sf"/>
</dbReference>